<evidence type="ECO:0000256" key="1">
    <source>
        <dbReference type="SAM" id="Phobius"/>
    </source>
</evidence>
<dbReference type="EMBL" id="JBFOCI010000001">
    <property type="protein sequence ID" value="MEW9804965.1"/>
    <property type="molecule type" value="Genomic_DNA"/>
</dbReference>
<organism evidence="2 3">
    <name type="scientific">Mesorhizobium marinum</name>
    <dbReference type="NCBI Taxonomy" id="3228790"/>
    <lineage>
        <taxon>Bacteria</taxon>
        <taxon>Pseudomonadati</taxon>
        <taxon>Pseudomonadota</taxon>
        <taxon>Alphaproteobacteria</taxon>
        <taxon>Hyphomicrobiales</taxon>
        <taxon>Phyllobacteriaceae</taxon>
        <taxon>Mesorhizobium</taxon>
    </lineage>
</organism>
<proteinExistence type="predicted"/>
<reference evidence="2 3" key="1">
    <citation type="submission" date="2024-06" db="EMBL/GenBank/DDBJ databases">
        <authorList>
            <person name="Tuo L."/>
        </authorList>
    </citation>
    <scope>NUCLEOTIDE SEQUENCE [LARGE SCALE GENOMIC DNA]</scope>
    <source>
        <strain evidence="2 3">ZMM04-5</strain>
    </source>
</reference>
<dbReference type="Proteomes" id="UP001556196">
    <property type="component" value="Unassembled WGS sequence"/>
</dbReference>
<evidence type="ECO:0000313" key="2">
    <source>
        <dbReference type="EMBL" id="MEW9804965.1"/>
    </source>
</evidence>
<dbReference type="RefSeq" id="WP_367722020.1">
    <property type="nucleotide sequence ID" value="NZ_JBFOCI010000001.1"/>
</dbReference>
<sequence>MTEPPTVPLPPLCLGPPTHLWLDTFRSDEDLRRFWRGYVIGGACCAALLAAEISVVVVFL</sequence>
<keyword evidence="1" id="KW-0472">Membrane</keyword>
<keyword evidence="1" id="KW-1133">Transmembrane helix</keyword>
<comment type="caution">
    <text evidence="2">The sequence shown here is derived from an EMBL/GenBank/DDBJ whole genome shotgun (WGS) entry which is preliminary data.</text>
</comment>
<gene>
    <name evidence="2" type="ORF">ABUE31_03060</name>
</gene>
<keyword evidence="1" id="KW-0812">Transmembrane</keyword>
<feature type="transmembrane region" description="Helical" evidence="1">
    <location>
        <begin position="38"/>
        <end position="59"/>
    </location>
</feature>
<name>A0ABV3QVV3_9HYPH</name>
<accession>A0ABV3QVV3</accession>
<keyword evidence="3" id="KW-1185">Reference proteome</keyword>
<protein>
    <submittedName>
        <fullName evidence="2">Uncharacterized protein</fullName>
    </submittedName>
</protein>
<evidence type="ECO:0000313" key="3">
    <source>
        <dbReference type="Proteomes" id="UP001556196"/>
    </source>
</evidence>